<sequence>MVDGDPADDFRAAVERLGGLADEVAAERSQEAVLDAVAELRVAIARAYRGRRPRSDSGGGARKRILAHLMRHRGEWVGSDELAAVSGIGEWARRVRELRGELGYEIEEGGGRYRLMSEDPDTARRVRFKTVTDVRNAGGSAVKRVQTLLETLVGQAVSAEELNRVARDKDGAGVARQIRGRELLPIETSADAPDLNPGDHRLVSVREADRLHPSQRLFPEDLRRQVFSRDRFTCRSCRVGRLSSKLPQDQVFYLVVRHLDATPDAVAELSADRLTSVARLATSCNRCAAGIGG</sequence>
<accession>A0A919SLW0</accession>
<dbReference type="RefSeq" id="WP_212992056.1">
    <property type="nucleotide sequence ID" value="NZ_BAABEA010000036.1"/>
</dbReference>
<keyword evidence="2" id="KW-1185">Reference proteome</keyword>
<proteinExistence type="predicted"/>
<evidence type="ECO:0000313" key="1">
    <source>
        <dbReference type="EMBL" id="GIM74536.1"/>
    </source>
</evidence>
<comment type="caution">
    <text evidence="1">The sequence shown here is derived from an EMBL/GenBank/DDBJ whole genome shotgun (WGS) entry which is preliminary data.</text>
</comment>
<gene>
    <name evidence="1" type="ORF">Aau02nite_61480</name>
</gene>
<reference evidence="1" key="1">
    <citation type="submission" date="2021-03" db="EMBL/GenBank/DDBJ databases">
        <title>Whole genome shotgun sequence of Actinoplanes auranticolor NBRC 12245.</title>
        <authorList>
            <person name="Komaki H."/>
            <person name="Tamura T."/>
        </authorList>
    </citation>
    <scope>NUCLEOTIDE SEQUENCE</scope>
    <source>
        <strain evidence="1">NBRC 12245</strain>
    </source>
</reference>
<dbReference type="Proteomes" id="UP000681340">
    <property type="component" value="Unassembled WGS sequence"/>
</dbReference>
<protein>
    <submittedName>
        <fullName evidence="1">Uncharacterized protein</fullName>
    </submittedName>
</protein>
<organism evidence="1 2">
    <name type="scientific">Actinoplanes auranticolor</name>
    <dbReference type="NCBI Taxonomy" id="47988"/>
    <lineage>
        <taxon>Bacteria</taxon>
        <taxon>Bacillati</taxon>
        <taxon>Actinomycetota</taxon>
        <taxon>Actinomycetes</taxon>
        <taxon>Micromonosporales</taxon>
        <taxon>Micromonosporaceae</taxon>
        <taxon>Actinoplanes</taxon>
    </lineage>
</organism>
<name>A0A919SLW0_9ACTN</name>
<evidence type="ECO:0000313" key="2">
    <source>
        <dbReference type="Proteomes" id="UP000681340"/>
    </source>
</evidence>
<dbReference type="AlphaFoldDB" id="A0A919SLW0"/>
<dbReference type="EMBL" id="BOQL01000051">
    <property type="protein sequence ID" value="GIM74536.1"/>
    <property type="molecule type" value="Genomic_DNA"/>
</dbReference>